<dbReference type="InterPro" id="IPR011042">
    <property type="entry name" value="6-blade_b-propeller_TolB-like"/>
</dbReference>
<organism evidence="2 3">
    <name type="scientific">Aquimonas voraii</name>
    <dbReference type="NCBI Taxonomy" id="265719"/>
    <lineage>
        <taxon>Bacteria</taxon>
        <taxon>Pseudomonadati</taxon>
        <taxon>Pseudomonadota</taxon>
        <taxon>Gammaproteobacteria</taxon>
        <taxon>Lysobacterales</taxon>
        <taxon>Lysobacteraceae</taxon>
        <taxon>Aquimonas</taxon>
    </lineage>
</organism>
<name>A0A1G6UG41_9GAMM</name>
<dbReference type="RefSeq" id="WP_091240202.1">
    <property type="nucleotide sequence ID" value="NZ_FNAG01000002.1"/>
</dbReference>
<proteinExistence type="predicted"/>
<dbReference type="Gene3D" id="2.120.10.30">
    <property type="entry name" value="TolB, C-terminal domain"/>
    <property type="match status" value="1"/>
</dbReference>
<protein>
    <recommendedName>
        <fullName evidence="4">SMP-30/Gluconolaconase/LRE-like region-containing protein</fullName>
    </recommendedName>
</protein>
<dbReference type="Proteomes" id="UP000199603">
    <property type="component" value="Unassembled WGS sequence"/>
</dbReference>
<dbReference type="SUPFAM" id="SSF63829">
    <property type="entry name" value="Calcium-dependent phosphotriesterase"/>
    <property type="match status" value="1"/>
</dbReference>
<keyword evidence="3" id="KW-1185">Reference proteome</keyword>
<evidence type="ECO:0000313" key="3">
    <source>
        <dbReference type="Proteomes" id="UP000199603"/>
    </source>
</evidence>
<reference evidence="2 3" key="1">
    <citation type="submission" date="2016-10" db="EMBL/GenBank/DDBJ databases">
        <authorList>
            <person name="de Groot N.N."/>
        </authorList>
    </citation>
    <scope>NUCLEOTIDE SEQUENCE [LARGE SCALE GENOMIC DNA]</scope>
    <source>
        <strain evidence="2 3">DSM 16957</strain>
    </source>
</reference>
<evidence type="ECO:0008006" key="4">
    <source>
        <dbReference type="Google" id="ProtNLM"/>
    </source>
</evidence>
<dbReference type="EMBL" id="FNAG01000002">
    <property type="protein sequence ID" value="SDD40204.1"/>
    <property type="molecule type" value="Genomic_DNA"/>
</dbReference>
<dbReference type="STRING" id="265719.SAMN04488509_102320"/>
<feature type="chain" id="PRO_5011729526" description="SMP-30/Gluconolaconase/LRE-like region-containing protein" evidence="1">
    <location>
        <begin position="23"/>
        <end position="319"/>
    </location>
</feature>
<evidence type="ECO:0000256" key="1">
    <source>
        <dbReference type="SAM" id="SignalP"/>
    </source>
</evidence>
<sequence>MRPIARRLTLAFGLLLSAAAGAQPYGYASGTDPDSPGLRDALYRVDLATGATTRIGYVGFRDIDGLALHPDGSLYGAADGTAEAGGTSDLLTRINAQTGAGSFMSHFAGLAGQGPGQGGQLDYGLAITCDGAVWLSSDTLGHLWRVDPATGAVDRVVTAGPPLSGLAARGSQVFGVSVDPDTALYRYDTVSKELVRVGPIAVIDRVFDVGLDFDAEGRLWALLDYLVPPDGLPRLAQNDLVEIDPDTALLLSSKPITGAGSGLNRVQLEGLAVAPPACPAGGTPPSVSPVSVSAFYGPGKLLLALVLALSAAQALRRRI</sequence>
<feature type="signal peptide" evidence="1">
    <location>
        <begin position="1"/>
        <end position="22"/>
    </location>
</feature>
<accession>A0A1G6UG41</accession>
<dbReference type="AlphaFoldDB" id="A0A1G6UG41"/>
<gene>
    <name evidence="2" type="ORF">SAMN04488509_102320</name>
</gene>
<keyword evidence="1" id="KW-0732">Signal</keyword>
<dbReference type="OrthoDB" id="5955576at2"/>
<evidence type="ECO:0000313" key="2">
    <source>
        <dbReference type="EMBL" id="SDD40204.1"/>
    </source>
</evidence>